<dbReference type="GO" id="GO:0003677">
    <property type="term" value="F:DNA binding"/>
    <property type="evidence" value="ECO:0007669"/>
    <property type="project" value="InterPro"/>
</dbReference>
<protein>
    <submittedName>
        <fullName evidence="3">DNA/RNA nuclease SfsA</fullName>
    </submittedName>
</protein>
<dbReference type="NCBIfam" id="TIGR00230">
    <property type="entry name" value="sfsA"/>
    <property type="match status" value="1"/>
</dbReference>
<organism evidence="3">
    <name type="scientific">Staphylothermus marinus</name>
    <dbReference type="NCBI Taxonomy" id="2280"/>
    <lineage>
        <taxon>Archaea</taxon>
        <taxon>Thermoproteota</taxon>
        <taxon>Thermoprotei</taxon>
        <taxon>Desulfurococcales</taxon>
        <taxon>Desulfurococcaceae</taxon>
        <taxon>Staphylothermus</taxon>
    </lineage>
</organism>
<dbReference type="Gene3D" id="3.40.1350.60">
    <property type="match status" value="1"/>
</dbReference>
<evidence type="ECO:0000313" key="3">
    <source>
        <dbReference type="EMBL" id="HGQ73706.1"/>
    </source>
</evidence>
<dbReference type="InterPro" id="IPR005224">
    <property type="entry name" value="SfsA"/>
</dbReference>
<comment type="caution">
    <text evidence="3">The sequence shown here is derived from an EMBL/GenBank/DDBJ whole genome shotgun (WGS) entry which is preliminary data.</text>
</comment>
<name>A0A7C4JKZ9_STAMA</name>
<gene>
    <name evidence="3" type="primary">sfsA</name>
    <name evidence="3" type="ORF">ENU20_01330</name>
</gene>
<dbReference type="EMBL" id="DTBP01000012">
    <property type="protein sequence ID" value="HGQ73706.1"/>
    <property type="molecule type" value="Genomic_DNA"/>
</dbReference>
<reference evidence="3" key="1">
    <citation type="journal article" date="2020" name="mSystems">
        <title>Genome- and Community-Level Interaction Insights into Carbon Utilization and Element Cycling Functions of Hydrothermarchaeota in Hydrothermal Sediment.</title>
        <authorList>
            <person name="Zhou Z."/>
            <person name="Liu Y."/>
            <person name="Xu W."/>
            <person name="Pan J."/>
            <person name="Luo Z.H."/>
            <person name="Li M."/>
        </authorList>
    </citation>
    <scope>NUCLEOTIDE SEQUENCE [LARGE SCALE GENOMIC DNA]</scope>
    <source>
        <strain evidence="3">SpSt-648</strain>
    </source>
</reference>
<dbReference type="InterPro" id="IPR041465">
    <property type="entry name" value="SfsA_N"/>
</dbReference>
<evidence type="ECO:0000259" key="1">
    <source>
        <dbReference type="Pfam" id="PF03749"/>
    </source>
</evidence>
<dbReference type="AlphaFoldDB" id="A0A7C4JKZ9"/>
<evidence type="ECO:0000259" key="2">
    <source>
        <dbReference type="Pfam" id="PF17746"/>
    </source>
</evidence>
<feature type="domain" description="SfsA N-terminal OB" evidence="2">
    <location>
        <begin position="19"/>
        <end position="77"/>
    </location>
</feature>
<dbReference type="PANTHER" id="PTHR30545">
    <property type="entry name" value="SUGAR FERMENTATION STIMULATION PROTEIN A"/>
    <property type="match status" value="1"/>
</dbReference>
<feature type="domain" description="Sugar fermentation stimulation protein C-terminal" evidence="1">
    <location>
        <begin position="86"/>
        <end position="222"/>
    </location>
</feature>
<dbReference type="CDD" id="cd22358">
    <property type="entry name" value="SfsA-like_archaeal"/>
    <property type="match status" value="1"/>
</dbReference>
<dbReference type="Gene3D" id="2.40.50.580">
    <property type="match status" value="1"/>
</dbReference>
<sequence>MANELVIPINDYVETAKIIGRLNRFVVRIEINGETREAYLNNTGRLEKYITYGKKCFIVKNARGRLNYRILAVEDHDYGAVLDTSLQERVFEKLVLMNTIDWLKNCVLIRRNVRLNDSVIDYAFKCRGETVLVELKSAVLRLMDKYASYPDAPSSRASKQFLKLMNHVSNGGASIVVFICALPFIEGFIFNNYVDEKLYAIITNAKEAGVSLKAIQLYYDPHRSGVVIGNLNLPVYL</sequence>
<dbReference type="PANTHER" id="PTHR30545:SF2">
    <property type="entry name" value="SUGAR FERMENTATION STIMULATION PROTEIN A"/>
    <property type="match status" value="1"/>
</dbReference>
<dbReference type="InterPro" id="IPR040452">
    <property type="entry name" value="SfsA_C"/>
</dbReference>
<dbReference type="Pfam" id="PF17746">
    <property type="entry name" value="SfsA_N"/>
    <property type="match status" value="1"/>
</dbReference>
<dbReference type="Pfam" id="PF03749">
    <property type="entry name" value="SfsA"/>
    <property type="match status" value="1"/>
</dbReference>
<accession>A0A7C4JKZ9</accession>
<proteinExistence type="predicted"/>